<dbReference type="Proteomes" id="UP000019384">
    <property type="component" value="Unassembled WGS sequence"/>
</dbReference>
<evidence type="ECO:0000313" key="7">
    <source>
        <dbReference type="Proteomes" id="UP000019384"/>
    </source>
</evidence>
<feature type="transmembrane region" description="Helical" evidence="5">
    <location>
        <begin position="298"/>
        <end position="316"/>
    </location>
</feature>
<dbReference type="InterPro" id="IPR010291">
    <property type="entry name" value="Ion_channel_UNC-93"/>
</dbReference>
<proteinExistence type="predicted"/>
<reference evidence="6" key="1">
    <citation type="submission" date="2013-12" db="EMBL/GenBank/DDBJ databases">
        <authorList>
            <person name="Genoscope - CEA"/>
        </authorList>
    </citation>
    <scope>NUCLEOTIDE SEQUENCE</scope>
    <source>
        <strain evidence="6">CBS 1993</strain>
    </source>
</reference>
<dbReference type="PANTHER" id="PTHR23294">
    <property type="entry name" value="ET TRANSLATION PRODUCT-RELATED"/>
    <property type="match status" value="1"/>
</dbReference>
<sequence length="495" mass="55043">MSSEEKRSPAASSNEEIQEEFHSDVPARWYDKRLVPFLPAYSTATVQIVMVSFVCFMCPGMFNALSGLGGAGLSDPTLSDNANVALYCTFATLGFFSGTICNWIGVPATLAFGGSGYAIYVASLFCYHYTENSGFVLFAGAWLGITAACLWGAQGTILMSYPDEKMKGRMFGMFWTIFNLGGVIGSCIPLAQNIHSKGSSVNVGTYAAFLALTIIGAILAFFLLPVRAVKRSDGSRIIAQKYPSLKTELLELLHILVKEPWIMLLFPMFFSSNWFNSYQMSDFNAGRFNIRTRSLNSLLYWFMQMVGSTCIGFILDLPYFSRKVRARYGWGIVFCITMLIWGLGYLFERTYTRTSVLDMTPIDFKDGAYIGPMFLYMFYGFYDAVWQTFSYWTMGALTNSSRKAAVYAGFYKGMQSAGAAIAWRLDSLNKPYRTMWASSWGILCGSLVFAIPVIFFRIKETTDLESDLLESDETLADIKPITSAVSSSHLGLANA</sequence>
<dbReference type="AlphaFoldDB" id="W6MIV7"/>
<feature type="transmembrane region" description="Helical" evidence="5">
    <location>
        <begin position="136"/>
        <end position="159"/>
    </location>
</feature>
<comment type="subcellular location">
    <subcellularLocation>
        <location evidence="1">Membrane</location>
        <topology evidence="1">Multi-pass membrane protein</topology>
    </subcellularLocation>
</comment>
<dbReference type="RefSeq" id="XP_022457889.1">
    <property type="nucleotide sequence ID" value="XM_022604071.1"/>
</dbReference>
<feature type="transmembrane region" description="Helical" evidence="5">
    <location>
        <begin position="404"/>
        <end position="423"/>
    </location>
</feature>
<evidence type="ECO:0000256" key="4">
    <source>
        <dbReference type="ARBA" id="ARBA00023136"/>
    </source>
</evidence>
<keyword evidence="7" id="KW-1185">Reference proteome</keyword>
<keyword evidence="3 5" id="KW-1133">Transmembrane helix</keyword>
<dbReference type="CDD" id="cd06178">
    <property type="entry name" value="MFS_unc93-like"/>
    <property type="match status" value="1"/>
</dbReference>
<dbReference type="InterPro" id="IPR051617">
    <property type="entry name" value="UNC-93-like_regulator"/>
</dbReference>
<feature type="transmembrane region" description="Helical" evidence="5">
    <location>
        <begin position="171"/>
        <end position="191"/>
    </location>
</feature>
<evidence type="ECO:0000256" key="3">
    <source>
        <dbReference type="ARBA" id="ARBA00022989"/>
    </source>
</evidence>
<reference evidence="6" key="2">
    <citation type="submission" date="2014-02" db="EMBL/GenBank/DDBJ databases">
        <title>Complete DNA sequence of /Kuraishia capsulata/ illustrates novel genomic features among budding yeasts (/Saccharomycotina/).</title>
        <authorList>
            <person name="Morales L."/>
            <person name="Noel B."/>
            <person name="Porcel B."/>
            <person name="Marcet-Houben M."/>
            <person name="Hullo M-F."/>
            <person name="Sacerdot C."/>
            <person name="Tekaia F."/>
            <person name="Leh-Louis V."/>
            <person name="Despons L."/>
            <person name="Khanna V."/>
            <person name="Aury J-M."/>
            <person name="Barbe V."/>
            <person name="Couloux A."/>
            <person name="Labadie K."/>
            <person name="Pelletier E."/>
            <person name="Souciet J-L."/>
            <person name="Boekhout T."/>
            <person name="Gabaldon T."/>
            <person name="Wincker P."/>
            <person name="Dujon B."/>
        </authorList>
    </citation>
    <scope>NUCLEOTIDE SEQUENCE</scope>
    <source>
        <strain evidence="6">CBS 1993</strain>
    </source>
</reference>
<feature type="transmembrane region" description="Helical" evidence="5">
    <location>
        <begin position="203"/>
        <end position="228"/>
    </location>
</feature>
<evidence type="ECO:0000313" key="6">
    <source>
        <dbReference type="EMBL" id="CDK25878.1"/>
    </source>
</evidence>
<keyword evidence="2 5" id="KW-0812">Transmembrane</keyword>
<feature type="transmembrane region" description="Helical" evidence="5">
    <location>
        <begin position="367"/>
        <end position="392"/>
    </location>
</feature>
<dbReference type="PANTHER" id="PTHR23294:SF59">
    <property type="entry name" value="UNC93-LIKE PROTEIN C922.05C"/>
    <property type="match status" value="1"/>
</dbReference>
<gene>
    <name evidence="6" type="ORF">KUCA_T00001849001</name>
</gene>
<name>W6MIV7_9ASCO</name>
<evidence type="ECO:0000256" key="1">
    <source>
        <dbReference type="ARBA" id="ARBA00004141"/>
    </source>
</evidence>
<organism evidence="6 7">
    <name type="scientific">Kuraishia capsulata CBS 1993</name>
    <dbReference type="NCBI Taxonomy" id="1382522"/>
    <lineage>
        <taxon>Eukaryota</taxon>
        <taxon>Fungi</taxon>
        <taxon>Dikarya</taxon>
        <taxon>Ascomycota</taxon>
        <taxon>Saccharomycotina</taxon>
        <taxon>Pichiomycetes</taxon>
        <taxon>Pichiales</taxon>
        <taxon>Pichiaceae</taxon>
        <taxon>Kuraishia</taxon>
    </lineage>
</organism>
<dbReference type="OrthoDB" id="196103at2759"/>
<evidence type="ECO:0008006" key="8">
    <source>
        <dbReference type="Google" id="ProtNLM"/>
    </source>
</evidence>
<feature type="transmembrane region" description="Helical" evidence="5">
    <location>
        <begin position="328"/>
        <end position="347"/>
    </location>
</feature>
<dbReference type="InterPro" id="IPR036259">
    <property type="entry name" value="MFS_trans_sf"/>
</dbReference>
<evidence type="ECO:0000256" key="2">
    <source>
        <dbReference type="ARBA" id="ARBA00022692"/>
    </source>
</evidence>
<feature type="transmembrane region" description="Helical" evidence="5">
    <location>
        <begin position="38"/>
        <end position="62"/>
    </location>
</feature>
<dbReference type="Pfam" id="PF05978">
    <property type="entry name" value="UNC-93"/>
    <property type="match status" value="1"/>
</dbReference>
<dbReference type="GeneID" id="34519277"/>
<dbReference type="EMBL" id="HG793126">
    <property type="protein sequence ID" value="CDK25878.1"/>
    <property type="molecule type" value="Genomic_DNA"/>
</dbReference>
<dbReference type="SUPFAM" id="SSF103473">
    <property type="entry name" value="MFS general substrate transporter"/>
    <property type="match status" value="1"/>
</dbReference>
<accession>W6MIV7</accession>
<dbReference type="Gene3D" id="1.20.1250.20">
    <property type="entry name" value="MFS general substrate transporter like domains"/>
    <property type="match status" value="2"/>
</dbReference>
<feature type="transmembrane region" description="Helical" evidence="5">
    <location>
        <begin position="82"/>
        <end position="103"/>
    </location>
</feature>
<dbReference type="HOGENOM" id="CLU_030884_1_2_1"/>
<feature type="transmembrane region" description="Helical" evidence="5">
    <location>
        <begin position="435"/>
        <end position="456"/>
    </location>
</feature>
<feature type="transmembrane region" description="Helical" evidence="5">
    <location>
        <begin position="110"/>
        <end position="130"/>
    </location>
</feature>
<protein>
    <recommendedName>
        <fullName evidence="8">Major facilitator superfamily (MFS) profile domain-containing protein</fullName>
    </recommendedName>
</protein>
<keyword evidence="4 5" id="KW-0472">Membrane</keyword>
<dbReference type="GO" id="GO:0016020">
    <property type="term" value="C:membrane"/>
    <property type="evidence" value="ECO:0007669"/>
    <property type="project" value="UniProtKB-SubCell"/>
</dbReference>
<evidence type="ECO:0000256" key="5">
    <source>
        <dbReference type="SAM" id="Phobius"/>
    </source>
</evidence>